<evidence type="ECO:0000256" key="7">
    <source>
        <dbReference type="ARBA" id="ARBA00023180"/>
    </source>
</evidence>
<dbReference type="EMBL" id="LSMT01000469">
    <property type="protein sequence ID" value="PFX17514.1"/>
    <property type="molecule type" value="Genomic_DNA"/>
</dbReference>
<feature type="region of interest" description="Disordered" evidence="9">
    <location>
        <begin position="400"/>
        <end position="420"/>
    </location>
</feature>
<protein>
    <submittedName>
        <fullName evidence="13">RGM domain family member B</fullName>
    </submittedName>
</protein>
<organism evidence="13 14">
    <name type="scientific">Stylophora pistillata</name>
    <name type="common">Smooth cauliflower coral</name>
    <dbReference type="NCBI Taxonomy" id="50429"/>
    <lineage>
        <taxon>Eukaryota</taxon>
        <taxon>Metazoa</taxon>
        <taxon>Cnidaria</taxon>
        <taxon>Anthozoa</taxon>
        <taxon>Hexacorallia</taxon>
        <taxon>Scleractinia</taxon>
        <taxon>Astrocoeniina</taxon>
        <taxon>Pocilloporidae</taxon>
        <taxon>Stylophora</taxon>
    </lineage>
</organism>
<comment type="caution">
    <text evidence="13">The sequence shown here is derived from an EMBL/GenBank/DDBJ whole genome shotgun (WGS) entry which is preliminary data.</text>
</comment>
<name>A0A2B4RGL8_STYPI</name>
<keyword evidence="6" id="KW-0472">Membrane</keyword>
<evidence type="ECO:0000256" key="2">
    <source>
        <dbReference type="ARBA" id="ARBA00005321"/>
    </source>
</evidence>
<evidence type="ECO:0000259" key="11">
    <source>
        <dbReference type="Pfam" id="PF06534"/>
    </source>
</evidence>
<feature type="domain" description="Repulsive guidance molecule N-terminal" evidence="12">
    <location>
        <begin position="44"/>
        <end position="107"/>
    </location>
</feature>
<sequence length="444" mass="49612">MSFRFKGRKTDLCRVLLKTCLFPLLLLVVTAETQKCTQVINDLCTLPYIRTVDAVDSENNQEICTALAVYLRCVEDVKKIVKSCRSDLHFLTISTLIPMKMKARNCGNISVATNETALRSTKSPATLATKRPGCLNFTSEDFKPSKEQIKQNPHHFRLCALFGDPHLKTFTEKRQTCVVQGAWPLIDNKYFSVQVTNVPLVAGSSATATNTITVLIKASGKGCVDQKIYRAEAGSLPAEFHDGTQQTGPADCPAVIYPRKKGRRVHIEIKICYISTTIIIRQVGDFLTFHVKIPEQLLSTKTPSTGLCVMGCPDRQRIDYRELLSYTDDQLAKMRPRRSKMSRAKAHAKCTETKITGFYLDSCLFDLLTTGNVNFTAAAWHALDDSFLLDEIGTLRDLQSYNTTEPRTDKPTQPTRIPVSSTETQSHSFSLLTVLVISLFILAR</sequence>
<evidence type="ECO:0000256" key="4">
    <source>
        <dbReference type="ARBA" id="ARBA00022622"/>
    </source>
</evidence>
<evidence type="ECO:0000256" key="6">
    <source>
        <dbReference type="ARBA" id="ARBA00023136"/>
    </source>
</evidence>
<dbReference type="Proteomes" id="UP000225706">
    <property type="component" value="Unassembled WGS sequence"/>
</dbReference>
<proteinExistence type="inferred from homology"/>
<evidence type="ECO:0000313" key="14">
    <source>
        <dbReference type="Proteomes" id="UP000225706"/>
    </source>
</evidence>
<dbReference type="OrthoDB" id="10013795at2759"/>
<dbReference type="GO" id="GO:0098552">
    <property type="term" value="C:side of membrane"/>
    <property type="evidence" value="ECO:0007669"/>
    <property type="project" value="UniProtKB-KW"/>
</dbReference>
<comment type="subcellular location">
    <subcellularLocation>
        <location evidence="1">Cell membrane</location>
        <topology evidence="1">Lipid-anchor</topology>
        <topology evidence="1">GPI-anchor</topology>
    </subcellularLocation>
</comment>
<gene>
    <name evidence="13" type="primary">RGMB</name>
    <name evidence="13" type="ORF">AWC38_SpisGene18168</name>
</gene>
<evidence type="ECO:0000256" key="10">
    <source>
        <dbReference type="SAM" id="SignalP"/>
    </source>
</evidence>
<feature type="chain" id="PRO_5012270512" evidence="10">
    <location>
        <begin position="32"/>
        <end position="444"/>
    </location>
</feature>
<keyword evidence="5 10" id="KW-0732">Signal</keyword>
<feature type="signal peptide" evidence="10">
    <location>
        <begin position="1"/>
        <end position="31"/>
    </location>
</feature>
<dbReference type="PANTHER" id="PTHR31428">
    <property type="entry name" value="RGM DOMAIN FAMILY MEMBER DRAG-1"/>
    <property type="match status" value="1"/>
</dbReference>
<dbReference type="Gene3D" id="3.40.1000.10">
    <property type="entry name" value="Mog1/PsbP, alpha/beta/alpha sandwich"/>
    <property type="match status" value="1"/>
</dbReference>
<keyword evidence="14" id="KW-1185">Reference proteome</keyword>
<dbReference type="InterPro" id="IPR010536">
    <property type="entry name" value="RGM_N"/>
</dbReference>
<accession>A0A2B4RGL8</accession>
<dbReference type="Pfam" id="PF06535">
    <property type="entry name" value="RGM_N"/>
    <property type="match status" value="1"/>
</dbReference>
<evidence type="ECO:0000259" key="12">
    <source>
        <dbReference type="Pfam" id="PF06535"/>
    </source>
</evidence>
<dbReference type="GO" id="GO:0005886">
    <property type="term" value="C:plasma membrane"/>
    <property type="evidence" value="ECO:0007669"/>
    <property type="project" value="UniProtKB-SubCell"/>
</dbReference>
<evidence type="ECO:0000256" key="8">
    <source>
        <dbReference type="ARBA" id="ARBA00023288"/>
    </source>
</evidence>
<feature type="domain" description="Repulsive guidance molecule C-terminal" evidence="11">
    <location>
        <begin position="156"/>
        <end position="389"/>
    </location>
</feature>
<evidence type="ECO:0000256" key="3">
    <source>
        <dbReference type="ARBA" id="ARBA00022475"/>
    </source>
</evidence>
<evidence type="ECO:0000256" key="1">
    <source>
        <dbReference type="ARBA" id="ARBA00004609"/>
    </source>
</evidence>
<keyword evidence="4" id="KW-0336">GPI-anchor</keyword>
<dbReference type="InterPro" id="IPR040287">
    <property type="entry name" value="RGM"/>
</dbReference>
<evidence type="ECO:0000256" key="5">
    <source>
        <dbReference type="ARBA" id="ARBA00022729"/>
    </source>
</evidence>
<dbReference type="Pfam" id="PF06534">
    <property type="entry name" value="RGM_C"/>
    <property type="match status" value="1"/>
</dbReference>
<dbReference type="PANTHER" id="PTHR31428:SF6">
    <property type="entry name" value="REPULSIVE GUIDANCE MOLECULE B HOMOLOG DRAG-1"/>
    <property type="match status" value="1"/>
</dbReference>
<evidence type="ECO:0000313" key="13">
    <source>
        <dbReference type="EMBL" id="PFX17514.1"/>
    </source>
</evidence>
<comment type="similarity">
    <text evidence="2">Belongs to the repulsive guidance molecule (RGM) family.</text>
</comment>
<dbReference type="STRING" id="50429.A0A2B4RGL8"/>
<evidence type="ECO:0000256" key="9">
    <source>
        <dbReference type="SAM" id="MobiDB-lite"/>
    </source>
</evidence>
<reference evidence="14" key="1">
    <citation type="journal article" date="2017" name="bioRxiv">
        <title>Comparative analysis of the genomes of Stylophora pistillata and Acropora digitifera provides evidence for extensive differences between species of corals.</title>
        <authorList>
            <person name="Voolstra C.R."/>
            <person name="Li Y."/>
            <person name="Liew Y.J."/>
            <person name="Baumgarten S."/>
            <person name="Zoccola D."/>
            <person name="Flot J.-F."/>
            <person name="Tambutte S."/>
            <person name="Allemand D."/>
            <person name="Aranda M."/>
        </authorList>
    </citation>
    <scope>NUCLEOTIDE SEQUENCE [LARGE SCALE GENOMIC DNA]</scope>
</reference>
<dbReference type="GO" id="GO:0030509">
    <property type="term" value="P:BMP signaling pathway"/>
    <property type="evidence" value="ECO:0007669"/>
    <property type="project" value="TreeGrafter"/>
</dbReference>
<keyword evidence="7" id="KW-0325">Glycoprotein</keyword>
<keyword evidence="3" id="KW-1003">Cell membrane</keyword>
<dbReference type="GO" id="GO:0015026">
    <property type="term" value="F:coreceptor activity"/>
    <property type="evidence" value="ECO:0007669"/>
    <property type="project" value="TreeGrafter"/>
</dbReference>
<dbReference type="AlphaFoldDB" id="A0A2B4RGL8"/>
<keyword evidence="8" id="KW-0449">Lipoprotein</keyword>
<dbReference type="InterPro" id="IPR009496">
    <property type="entry name" value="RGM_C"/>
</dbReference>